<protein>
    <submittedName>
        <fullName evidence="2">Uncharacterized protein</fullName>
    </submittedName>
</protein>
<dbReference type="AlphaFoldDB" id="D2VG07"/>
<evidence type="ECO:0000313" key="3">
    <source>
        <dbReference type="Proteomes" id="UP000006671"/>
    </source>
</evidence>
<dbReference type="InParanoid" id="D2VG07"/>
<dbReference type="EMBL" id="GG738869">
    <property type="protein sequence ID" value="EFC44178.1"/>
    <property type="molecule type" value="Genomic_DNA"/>
</dbReference>
<feature type="region of interest" description="Disordered" evidence="1">
    <location>
        <begin position="129"/>
        <end position="159"/>
    </location>
</feature>
<keyword evidence="3" id="KW-1185">Reference proteome</keyword>
<feature type="compositionally biased region" description="Polar residues" evidence="1">
    <location>
        <begin position="139"/>
        <end position="157"/>
    </location>
</feature>
<evidence type="ECO:0000256" key="1">
    <source>
        <dbReference type="SAM" id="MobiDB-lite"/>
    </source>
</evidence>
<dbReference type="GeneID" id="8863877"/>
<name>D2VG07_NAEGR</name>
<evidence type="ECO:0000313" key="2">
    <source>
        <dbReference type="EMBL" id="EFC44178.1"/>
    </source>
</evidence>
<accession>D2VG07</accession>
<gene>
    <name evidence="2" type="ORF">NAEGRDRAFT_58103</name>
</gene>
<feature type="region of interest" description="Disordered" evidence="1">
    <location>
        <begin position="90"/>
        <end position="111"/>
    </location>
</feature>
<organism evidence="3">
    <name type="scientific">Naegleria gruberi</name>
    <name type="common">Amoeba</name>
    <dbReference type="NCBI Taxonomy" id="5762"/>
    <lineage>
        <taxon>Eukaryota</taxon>
        <taxon>Discoba</taxon>
        <taxon>Heterolobosea</taxon>
        <taxon>Tetramitia</taxon>
        <taxon>Eutetramitia</taxon>
        <taxon>Vahlkampfiidae</taxon>
        <taxon>Naegleria</taxon>
    </lineage>
</organism>
<dbReference type="RefSeq" id="XP_002676922.1">
    <property type="nucleotide sequence ID" value="XM_002676876.1"/>
</dbReference>
<dbReference type="VEuPathDB" id="AmoebaDB:NAEGRDRAFT_58103"/>
<sequence length="196" mass="22821">MNVNNQHTATTASTDVEHDHEESETISVISVIMPNIHEDNSKRELDYSNTKHQYKQCDMFGRKHDFQCGKNVEPKLRKYEVEPFFSTHNDSKYQKSLKRMSPKQTTGKIKKEKHRMRTSKITTIALSPVVEKEEKENETLNQEDTPQPEQTNLNSVNKENEKMVIDSTTSFDVFMIMFLVGLYTSRKYGQKHNSNS</sequence>
<feature type="compositionally biased region" description="Polar residues" evidence="1">
    <location>
        <begin position="1"/>
        <end position="14"/>
    </location>
</feature>
<proteinExistence type="predicted"/>
<feature type="region of interest" description="Disordered" evidence="1">
    <location>
        <begin position="1"/>
        <end position="23"/>
    </location>
</feature>
<dbReference type="KEGG" id="ngr:NAEGRDRAFT_58103"/>
<dbReference type="Proteomes" id="UP000006671">
    <property type="component" value="Unassembled WGS sequence"/>
</dbReference>
<reference evidence="2 3" key="1">
    <citation type="journal article" date="2010" name="Cell">
        <title>The genome of Naegleria gruberi illuminates early eukaryotic versatility.</title>
        <authorList>
            <person name="Fritz-Laylin L.K."/>
            <person name="Prochnik S.E."/>
            <person name="Ginger M.L."/>
            <person name="Dacks J.B."/>
            <person name="Carpenter M.L."/>
            <person name="Field M.C."/>
            <person name="Kuo A."/>
            <person name="Paredez A."/>
            <person name="Chapman J."/>
            <person name="Pham J."/>
            <person name="Shu S."/>
            <person name="Neupane R."/>
            <person name="Cipriano M."/>
            <person name="Mancuso J."/>
            <person name="Tu H."/>
            <person name="Salamov A."/>
            <person name="Lindquist E."/>
            <person name="Shapiro H."/>
            <person name="Lucas S."/>
            <person name="Grigoriev I.V."/>
            <person name="Cande W.Z."/>
            <person name="Fulton C."/>
            <person name="Rokhsar D.S."/>
            <person name="Dawson S.C."/>
        </authorList>
    </citation>
    <scope>NUCLEOTIDE SEQUENCE [LARGE SCALE GENOMIC DNA]</scope>
    <source>
        <strain evidence="2 3">NEG-M</strain>
    </source>
</reference>